<evidence type="ECO:0000256" key="1">
    <source>
        <dbReference type="SAM" id="Coils"/>
    </source>
</evidence>
<dbReference type="Proteomes" id="UP001432027">
    <property type="component" value="Unassembled WGS sequence"/>
</dbReference>
<keyword evidence="1" id="KW-0175">Coiled coil</keyword>
<sequence>LIERNRKKLDEDQLWVLDQLKQEREQKKRIMDCQAADVAAASEKKSAHVDTKAIIEELKHSQAPAEQILDRERKRQIEAEMEQKEEAERKKKLQKADLNRKRAADQISFAVGLKRGVETGFVYRPPVLHINGPEMPPMEHLEAMGYLEHMRAPRKDALAGGFVAQLGAARALLEARIDL</sequence>
<protein>
    <recommendedName>
        <fullName evidence="6">Cdk-activating kinase assembly factor MAT1 centre domain-containing protein</fullName>
    </recommendedName>
</protein>
<evidence type="ECO:0000313" key="4">
    <source>
        <dbReference type="EMBL" id="GMS82221.1"/>
    </source>
</evidence>
<dbReference type="Pfam" id="PF25811">
    <property type="entry name" value="CAK-anch_MAT1"/>
    <property type="match status" value="1"/>
</dbReference>
<feature type="non-terminal residue" evidence="4">
    <location>
        <position position="179"/>
    </location>
</feature>
<dbReference type="GO" id="GO:0005675">
    <property type="term" value="C:transcription factor TFIIH holo complex"/>
    <property type="evidence" value="ECO:0007669"/>
    <property type="project" value="TreeGrafter"/>
</dbReference>
<proteinExistence type="predicted"/>
<organism evidence="4 5">
    <name type="scientific">Pristionchus entomophagus</name>
    <dbReference type="NCBI Taxonomy" id="358040"/>
    <lineage>
        <taxon>Eukaryota</taxon>
        <taxon>Metazoa</taxon>
        <taxon>Ecdysozoa</taxon>
        <taxon>Nematoda</taxon>
        <taxon>Chromadorea</taxon>
        <taxon>Rhabditida</taxon>
        <taxon>Rhabditina</taxon>
        <taxon>Diplogasteromorpha</taxon>
        <taxon>Diplogasteroidea</taxon>
        <taxon>Neodiplogasteridae</taxon>
        <taxon>Pristionchus</taxon>
    </lineage>
</organism>
<evidence type="ECO:0000259" key="2">
    <source>
        <dbReference type="Pfam" id="PF06391"/>
    </source>
</evidence>
<dbReference type="GO" id="GO:0006281">
    <property type="term" value="P:DNA repair"/>
    <property type="evidence" value="ECO:0007669"/>
    <property type="project" value="TreeGrafter"/>
</dbReference>
<feature type="non-terminal residue" evidence="4">
    <location>
        <position position="1"/>
    </location>
</feature>
<gene>
    <name evidence="4" type="ORF">PENTCL1PPCAC_4396</name>
</gene>
<dbReference type="Pfam" id="PF06391">
    <property type="entry name" value="MAT1"/>
    <property type="match status" value="1"/>
</dbReference>
<accession>A0AAV5SRQ7</accession>
<feature type="domain" description="MAT1 C-terminal CAK anchor" evidence="3">
    <location>
        <begin position="130"/>
        <end position="179"/>
    </location>
</feature>
<dbReference type="PANTHER" id="PTHR12683">
    <property type="entry name" value="CDK-ACTIVATING KINASE ASSEMBLY FACTOR MAT1"/>
    <property type="match status" value="1"/>
</dbReference>
<dbReference type="GO" id="GO:0006357">
    <property type="term" value="P:regulation of transcription by RNA polymerase II"/>
    <property type="evidence" value="ECO:0007669"/>
    <property type="project" value="TreeGrafter"/>
</dbReference>
<dbReference type="InterPro" id="IPR057657">
    <property type="entry name" value="MAT1_CAK-anch"/>
</dbReference>
<evidence type="ECO:0000313" key="5">
    <source>
        <dbReference type="Proteomes" id="UP001432027"/>
    </source>
</evidence>
<feature type="domain" description="MAT1 centre" evidence="2">
    <location>
        <begin position="2"/>
        <end position="107"/>
    </location>
</feature>
<evidence type="ECO:0000259" key="3">
    <source>
        <dbReference type="Pfam" id="PF25811"/>
    </source>
</evidence>
<evidence type="ECO:0008006" key="6">
    <source>
        <dbReference type="Google" id="ProtNLM"/>
    </source>
</evidence>
<feature type="coiled-coil region" evidence="1">
    <location>
        <begin position="70"/>
        <end position="104"/>
    </location>
</feature>
<dbReference type="InterPro" id="IPR015877">
    <property type="entry name" value="MAT1_centre"/>
</dbReference>
<keyword evidence="5" id="KW-1185">Reference proteome</keyword>
<name>A0AAV5SRQ7_9BILA</name>
<comment type="caution">
    <text evidence="4">The sequence shown here is derived from an EMBL/GenBank/DDBJ whole genome shotgun (WGS) entry which is preliminary data.</text>
</comment>
<dbReference type="AlphaFoldDB" id="A0AAV5SRQ7"/>
<dbReference type="PANTHER" id="PTHR12683:SF13">
    <property type="entry name" value="CDK-ACTIVATING KINASE ASSEMBLY FACTOR MAT1"/>
    <property type="match status" value="1"/>
</dbReference>
<dbReference type="EMBL" id="BTSX01000002">
    <property type="protein sequence ID" value="GMS82221.1"/>
    <property type="molecule type" value="Genomic_DNA"/>
</dbReference>
<reference evidence="4" key="1">
    <citation type="submission" date="2023-10" db="EMBL/GenBank/DDBJ databases">
        <title>Genome assembly of Pristionchus species.</title>
        <authorList>
            <person name="Yoshida K."/>
            <person name="Sommer R.J."/>
        </authorList>
    </citation>
    <scope>NUCLEOTIDE SEQUENCE</scope>
    <source>
        <strain evidence="4">RS0144</strain>
    </source>
</reference>